<dbReference type="InterPro" id="IPR036047">
    <property type="entry name" value="F-box-like_dom_sf"/>
</dbReference>
<protein>
    <recommendedName>
        <fullName evidence="1">F-box domain-containing protein</fullName>
    </recommendedName>
</protein>
<dbReference type="InterPro" id="IPR032675">
    <property type="entry name" value="LRR_dom_sf"/>
</dbReference>
<dbReference type="Proteomes" id="UP000723463">
    <property type="component" value="Unassembled WGS sequence"/>
</dbReference>
<dbReference type="InterPro" id="IPR001810">
    <property type="entry name" value="F-box_dom"/>
</dbReference>
<evidence type="ECO:0000313" key="2">
    <source>
        <dbReference type="EMBL" id="KAF9548779.1"/>
    </source>
</evidence>
<accession>A0A9P6FFA6</accession>
<evidence type="ECO:0000313" key="3">
    <source>
        <dbReference type="Proteomes" id="UP000723463"/>
    </source>
</evidence>
<dbReference type="Gene3D" id="3.80.10.10">
    <property type="entry name" value="Ribonuclease Inhibitor"/>
    <property type="match status" value="1"/>
</dbReference>
<comment type="caution">
    <text evidence="2">The sequence shown here is derived from an EMBL/GenBank/DDBJ whole genome shotgun (WGS) entry which is preliminary data.</text>
</comment>
<evidence type="ECO:0000259" key="1">
    <source>
        <dbReference type="Pfam" id="PF00646"/>
    </source>
</evidence>
<feature type="domain" description="F-box" evidence="1">
    <location>
        <begin position="5"/>
        <end position="37"/>
    </location>
</feature>
<dbReference type="AlphaFoldDB" id="A0A9P6FFA6"/>
<dbReference type="Pfam" id="PF00646">
    <property type="entry name" value="F-box"/>
    <property type="match status" value="1"/>
</dbReference>
<proteinExistence type="predicted"/>
<name>A0A9P6FFA6_9FUNG</name>
<dbReference type="EMBL" id="JAAAXW010000026">
    <property type="protein sequence ID" value="KAF9548779.1"/>
    <property type="molecule type" value="Genomic_DNA"/>
</dbReference>
<keyword evidence="3" id="KW-1185">Reference proteome</keyword>
<sequence length="589" mass="66416">MHPLLPPELVREIANYLEKRDVLSALLVNKDWCSTWTPFLWADFTVVGSSLTRNIIDKKFRPVLARHGTHIRNVFVRHEPHIKVLQALCAAVPAPLLSLSSLCVSTKLDLETNVDRLIEILKRNPQLRRLDITNTPVPGASFERLLGVIAPGLARLKYLKLMHMHVHPKASPLALRTFLETCSSELETLVIKFAISCPLMLFMAPPPTTIPGTRTHPKLKVLQLEVGYPSMSGPMEPVFPWILNEFLEGCSGLEVVDDRFFPFEGRRQWFTDDMSILRTLHGVMGVAFRSSFSRQQNSGQVVASLEGTLSDGLSDLKADDRGVQEVWQSINIGDYDSSTIAEEDRKAITHAASQRGFQKLVINNKDWLSSEDLLVILRACPTLRVLECGYDRYPSITATELTRQPWSSKWLKVLHLIISGIPRPDIKTDARDQPIPTGTPFHTGDMEESRVLQRKVCAQLGALVCLEDLCLGYSLARDMVAETDNEGSDDSDDNDGQAVKKYNPFLQLTCLELTLESGLDLLSELKSLEFFSIWGMDHRIGKKELYWMQRNWHSVRRVFGLLPLPYQGSMRHFGSDPSVLSCRVAFTIM</sequence>
<reference evidence="2" key="1">
    <citation type="journal article" date="2020" name="Fungal Divers.">
        <title>Resolving the Mortierellaceae phylogeny through synthesis of multi-gene phylogenetics and phylogenomics.</title>
        <authorList>
            <person name="Vandepol N."/>
            <person name="Liber J."/>
            <person name="Desiro A."/>
            <person name="Na H."/>
            <person name="Kennedy M."/>
            <person name="Barry K."/>
            <person name="Grigoriev I.V."/>
            <person name="Miller A.N."/>
            <person name="O'Donnell K."/>
            <person name="Stajich J.E."/>
            <person name="Bonito G."/>
        </authorList>
    </citation>
    <scope>NUCLEOTIDE SEQUENCE</scope>
    <source>
        <strain evidence="2">NRRL 2591</strain>
    </source>
</reference>
<gene>
    <name evidence="2" type="ORF">EC957_005713</name>
</gene>
<dbReference type="SUPFAM" id="SSF81383">
    <property type="entry name" value="F-box domain"/>
    <property type="match status" value="1"/>
</dbReference>
<organism evidence="2 3">
    <name type="scientific">Mortierella hygrophila</name>
    <dbReference type="NCBI Taxonomy" id="979708"/>
    <lineage>
        <taxon>Eukaryota</taxon>
        <taxon>Fungi</taxon>
        <taxon>Fungi incertae sedis</taxon>
        <taxon>Mucoromycota</taxon>
        <taxon>Mortierellomycotina</taxon>
        <taxon>Mortierellomycetes</taxon>
        <taxon>Mortierellales</taxon>
        <taxon>Mortierellaceae</taxon>
        <taxon>Mortierella</taxon>
    </lineage>
</organism>
<dbReference type="SUPFAM" id="SSF52047">
    <property type="entry name" value="RNI-like"/>
    <property type="match status" value="1"/>
</dbReference>